<reference evidence="5" key="1">
    <citation type="submission" date="2017-02" db="UniProtKB">
        <authorList>
            <consortium name="WormBaseParasite"/>
        </authorList>
    </citation>
    <scope>IDENTIFICATION</scope>
</reference>
<dbReference type="OMA" id="LMWRVIP"/>
<dbReference type="PANTHER" id="PTHR21629:SF4">
    <property type="entry name" value="PROTEIN CBG13119"/>
    <property type="match status" value="1"/>
</dbReference>
<feature type="domain" description="C6" evidence="2">
    <location>
        <begin position="74"/>
        <end position="169"/>
    </location>
</feature>
<evidence type="ECO:0000313" key="5">
    <source>
        <dbReference type="WBParaSite" id="HPLM_0001568401-mRNA-1"/>
    </source>
</evidence>
<dbReference type="WBParaSite" id="HPLM_0001568401-mRNA-1">
    <property type="protein sequence ID" value="HPLM_0001568401-mRNA-1"/>
    <property type="gene ID" value="HPLM_0001568401"/>
</dbReference>
<evidence type="ECO:0000259" key="2">
    <source>
        <dbReference type="SMART" id="SM01048"/>
    </source>
</evidence>
<accession>A0A0N4WVF7</accession>
<protein>
    <submittedName>
        <fullName evidence="5">C6 domain-containing protein</fullName>
    </submittedName>
</protein>
<name>A0A0N4WVF7_HAEPC</name>
<dbReference type="SMART" id="SM01048">
    <property type="entry name" value="C6"/>
    <property type="match status" value="1"/>
</dbReference>
<feature type="signal peptide" evidence="1">
    <location>
        <begin position="1"/>
        <end position="20"/>
    </location>
</feature>
<proteinExistence type="predicted"/>
<dbReference type="PANTHER" id="PTHR21629">
    <property type="entry name" value="C6 DOMAIN-CONTAINING PROTEIN"/>
    <property type="match status" value="1"/>
</dbReference>
<dbReference type="OrthoDB" id="5834609at2759"/>
<evidence type="ECO:0000313" key="3">
    <source>
        <dbReference type="EMBL" id="VDO57446.1"/>
    </source>
</evidence>
<dbReference type="STRING" id="6290.A0A0N4WVF7"/>
<organism evidence="5">
    <name type="scientific">Haemonchus placei</name>
    <name type="common">Barber's pole worm</name>
    <dbReference type="NCBI Taxonomy" id="6290"/>
    <lineage>
        <taxon>Eukaryota</taxon>
        <taxon>Metazoa</taxon>
        <taxon>Ecdysozoa</taxon>
        <taxon>Nematoda</taxon>
        <taxon>Chromadorea</taxon>
        <taxon>Rhabditida</taxon>
        <taxon>Rhabditina</taxon>
        <taxon>Rhabditomorpha</taxon>
        <taxon>Strongyloidea</taxon>
        <taxon>Trichostrongylidae</taxon>
        <taxon>Haemonchus</taxon>
    </lineage>
</organism>
<keyword evidence="4" id="KW-1185">Reference proteome</keyword>
<dbReference type="AlphaFoldDB" id="A0A0N4WVF7"/>
<evidence type="ECO:0000313" key="4">
    <source>
        <dbReference type="Proteomes" id="UP000268014"/>
    </source>
</evidence>
<dbReference type="EMBL" id="UZAF01019079">
    <property type="protein sequence ID" value="VDO57446.1"/>
    <property type="molecule type" value="Genomic_DNA"/>
</dbReference>
<dbReference type="Proteomes" id="UP000268014">
    <property type="component" value="Unassembled WGS sequence"/>
</dbReference>
<gene>
    <name evidence="3" type="ORF">HPLM_LOCUS15676</name>
</gene>
<evidence type="ECO:0000256" key="1">
    <source>
        <dbReference type="SAM" id="SignalP"/>
    </source>
</evidence>
<sequence>MPPQYTILFLMWRVIPVVFGCAATSPGRNPTTLSPIRATTTTLSPVRTTVRTARPATTRTTTAAPTEAPVVPLCQRCAATQVDFDTANGEPGRFDATFRLETNNPDTGCKRLTAICTAQEGFFSFMEFNVIEGGPAENQDNGRTVEALLECMDGAWFYRGIRQVNSVQCTEAPLP</sequence>
<feature type="chain" id="PRO_5043124240" evidence="1">
    <location>
        <begin position="21"/>
        <end position="175"/>
    </location>
</feature>
<keyword evidence="1" id="KW-0732">Signal</keyword>
<dbReference type="InterPro" id="IPR002601">
    <property type="entry name" value="C6_domain"/>
</dbReference>
<reference evidence="3 4" key="2">
    <citation type="submission" date="2018-11" db="EMBL/GenBank/DDBJ databases">
        <authorList>
            <consortium name="Pathogen Informatics"/>
        </authorList>
    </citation>
    <scope>NUCLEOTIDE SEQUENCE [LARGE SCALE GENOMIC DNA]</scope>
    <source>
        <strain evidence="3 4">MHpl1</strain>
    </source>
</reference>